<evidence type="ECO:0000313" key="1">
    <source>
        <dbReference type="EMBL" id="KAJ8666798.1"/>
    </source>
</evidence>
<dbReference type="Proteomes" id="UP001239111">
    <property type="component" value="Chromosome 4"/>
</dbReference>
<name>A0ACC2N7V4_9HYME</name>
<reference evidence="1" key="1">
    <citation type="submission" date="2023-04" db="EMBL/GenBank/DDBJ databases">
        <title>A chromosome-level genome assembly of the parasitoid wasp Eretmocerus hayati.</title>
        <authorList>
            <person name="Zhong Y."/>
            <person name="Liu S."/>
            <person name="Liu Y."/>
        </authorList>
    </citation>
    <scope>NUCLEOTIDE SEQUENCE</scope>
    <source>
        <strain evidence="1">ZJU_SS_LIU_2023</strain>
    </source>
</reference>
<gene>
    <name evidence="1" type="ORF">QAD02_008460</name>
</gene>
<comment type="caution">
    <text evidence="1">The sequence shown here is derived from an EMBL/GenBank/DDBJ whole genome shotgun (WGS) entry which is preliminary data.</text>
</comment>
<evidence type="ECO:0000313" key="2">
    <source>
        <dbReference type="Proteomes" id="UP001239111"/>
    </source>
</evidence>
<organism evidence="1 2">
    <name type="scientific">Eretmocerus hayati</name>
    <dbReference type="NCBI Taxonomy" id="131215"/>
    <lineage>
        <taxon>Eukaryota</taxon>
        <taxon>Metazoa</taxon>
        <taxon>Ecdysozoa</taxon>
        <taxon>Arthropoda</taxon>
        <taxon>Hexapoda</taxon>
        <taxon>Insecta</taxon>
        <taxon>Pterygota</taxon>
        <taxon>Neoptera</taxon>
        <taxon>Endopterygota</taxon>
        <taxon>Hymenoptera</taxon>
        <taxon>Apocrita</taxon>
        <taxon>Proctotrupomorpha</taxon>
        <taxon>Chalcidoidea</taxon>
        <taxon>Aphelinidae</taxon>
        <taxon>Aphelininae</taxon>
        <taxon>Eretmocerus</taxon>
    </lineage>
</organism>
<dbReference type="EMBL" id="CM056744">
    <property type="protein sequence ID" value="KAJ8666798.1"/>
    <property type="molecule type" value="Genomic_DNA"/>
</dbReference>
<accession>A0ACC2N7V4</accession>
<keyword evidence="2" id="KW-1185">Reference proteome</keyword>
<sequence length="320" mass="36945">MSIANEVTRTGKGITQYPIRNEELPTDRFCMSTSERTTNNTIVMMDYTFSIANFNENLLNPNSGKGVTNTVREIIQYENVENGNSYEIHAVEVRDELLPSYKPNDQRNMDKGPDEIIELRTSQSDTCNTMEITTCGDGNVSENQQEKSANGERRSGTPTARATTIQVRDTPRRHTRSSNKNQEFAGTSNWREKTLRTRYPDLDDLKKQAEKNCPDLDNPFWKNIESFTCKRSVSYRKRSSVICHLSYFKEIHEPMGFKIDSKHVMIKSNTNPQMPICILCHNSHYEAREAIKCEFCLKAYFELMCESEQGDRNDIIDKWD</sequence>
<protein>
    <submittedName>
        <fullName evidence="1">Uncharacterized protein</fullName>
    </submittedName>
</protein>
<proteinExistence type="predicted"/>